<dbReference type="AlphaFoldDB" id="A0A348WRB4"/>
<name>A0A348WRB4_9GAMM</name>
<proteinExistence type="predicted"/>
<organism evidence="1 2">
    <name type="scientific">Idiomarina baltica</name>
    <dbReference type="NCBI Taxonomy" id="190892"/>
    <lineage>
        <taxon>Bacteria</taxon>
        <taxon>Pseudomonadati</taxon>
        <taxon>Pseudomonadota</taxon>
        <taxon>Gammaproteobacteria</taxon>
        <taxon>Alteromonadales</taxon>
        <taxon>Idiomarinaceae</taxon>
        <taxon>Idiomarina</taxon>
    </lineage>
</organism>
<reference evidence="1 2" key="1">
    <citation type="journal article" date="2018" name="Nat. Biotechnol.">
        <title>A standardized bacterial taxonomy based on genome phylogeny substantially revises the tree of life.</title>
        <authorList>
            <person name="Parks D.H."/>
            <person name="Chuvochina M."/>
            <person name="Waite D.W."/>
            <person name="Rinke C."/>
            <person name="Skarshewski A."/>
            <person name="Chaumeil P.A."/>
            <person name="Hugenholtz P."/>
        </authorList>
    </citation>
    <scope>NUCLEOTIDE SEQUENCE [LARGE SCALE GENOMIC DNA]</scope>
    <source>
        <strain evidence="1">UBA9360</strain>
    </source>
</reference>
<sequence length="101" mass="11686">PRIDRDDEGKPVRVWVSAQDNIGTELIFEALKERLGPQMVNLSLKLPPSMGKLRGTLYQLNSVSAERIDEQGELELDIKMSIVDWNKLQKEYDNRLDNYIQ</sequence>
<evidence type="ECO:0000313" key="1">
    <source>
        <dbReference type="EMBL" id="HAR57076.1"/>
    </source>
</evidence>
<dbReference type="EMBL" id="DMUP01000243">
    <property type="protein sequence ID" value="HAR57076.1"/>
    <property type="molecule type" value="Genomic_DNA"/>
</dbReference>
<protein>
    <submittedName>
        <fullName evidence="1">GTPase HflX</fullName>
    </submittedName>
</protein>
<feature type="non-terminal residue" evidence="1">
    <location>
        <position position="1"/>
    </location>
</feature>
<dbReference type="GO" id="GO:0032561">
    <property type="term" value="F:guanyl ribonucleotide binding"/>
    <property type="evidence" value="ECO:0007669"/>
    <property type="project" value="UniProtKB-ARBA"/>
</dbReference>
<dbReference type="GO" id="GO:0043168">
    <property type="term" value="F:anion binding"/>
    <property type="evidence" value="ECO:0007669"/>
    <property type="project" value="UniProtKB-ARBA"/>
</dbReference>
<dbReference type="Proteomes" id="UP000262878">
    <property type="component" value="Unassembled WGS sequence"/>
</dbReference>
<comment type="caution">
    <text evidence="1">The sequence shown here is derived from an EMBL/GenBank/DDBJ whole genome shotgun (WGS) entry which is preliminary data.</text>
</comment>
<gene>
    <name evidence="1" type="ORF">DCR58_09895</name>
</gene>
<dbReference type="SUPFAM" id="SSF54980">
    <property type="entry name" value="EF-G C-terminal domain-like"/>
    <property type="match status" value="1"/>
</dbReference>
<evidence type="ECO:0000313" key="2">
    <source>
        <dbReference type="Proteomes" id="UP000262878"/>
    </source>
</evidence>
<accession>A0A348WRB4</accession>
<dbReference type="InterPro" id="IPR035647">
    <property type="entry name" value="EFG_III/V"/>
</dbReference>
<dbReference type="GO" id="GO:0017111">
    <property type="term" value="F:ribonucleoside triphosphate phosphatase activity"/>
    <property type="evidence" value="ECO:0007669"/>
    <property type="project" value="UniProtKB-ARBA"/>
</dbReference>